<evidence type="ECO:0000313" key="2">
    <source>
        <dbReference type="EMBL" id="MBP2325350.1"/>
    </source>
</evidence>
<sequence length="200" mass="22036">MAKVLSQQYRTVRLDEIQPHPDNPNRGDVGAIGESIEENGFFGALLVQHSSGHIIGGEHRYHAAREKGLTELPALVLDVDDDRARRILLVDNRSAQRAAWDDERLLAVLEELATAPAGVAGTGFTATELEDLAGVMADRPTLEELAAKHGEPNDALMLPEIRLKVSAELFDRWRAALDRYEGKDDVEKLDRLLDTVAVDP</sequence>
<accession>A0ABS4TLS6</accession>
<dbReference type="Pfam" id="PF02195">
    <property type="entry name" value="ParB_N"/>
    <property type="match status" value="1"/>
</dbReference>
<organism evidence="2 3">
    <name type="scientific">Kibdelosporangium banguiense</name>
    <dbReference type="NCBI Taxonomy" id="1365924"/>
    <lineage>
        <taxon>Bacteria</taxon>
        <taxon>Bacillati</taxon>
        <taxon>Actinomycetota</taxon>
        <taxon>Actinomycetes</taxon>
        <taxon>Pseudonocardiales</taxon>
        <taxon>Pseudonocardiaceae</taxon>
        <taxon>Kibdelosporangium</taxon>
    </lineage>
</organism>
<dbReference type="InterPro" id="IPR036086">
    <property type="entry name" value="ParB/Sulfiredoxin_sf"/>
</dbReference>
<dbReference type="RefSeq" id="WP_209642560.1">
    <property type="nucleotide sequence ID" value="NZ_JAGINW010000001.1"/>
</dbReference>
<dbReference type="SUPFAM" id="SSF110849">
    <property type="entry name" value="ParB/Sulfiredoxin"/>
    <property type="match status" value="1"/>
</dbReference>
<keyword evidence="3" id="KW-1185">Reference proteome</keyword>
<evidence type="ECO:0000313" key="3">
    <source>
        <dbReference type="Proteomes" id="UP001519332"/>
    </source>
</evidence>
<dbReference type="SMART" id="SM00470">
    <property type="entry name" value="ParB"/>
    <property type="match status" value="1"/>
</dbReference>
<dbReference type="PANTHER" id="PTHR33375:SF1">
    <property type="entry name" value="CHROMOSOME-PARTITIONING PROTEIN PARB-RELATED"/>
    <property type="match status" value="1"/>
</dbReference>
<dbReference type="InterPro" id="IPR050336">
    <property type="entry name" value="Chromosome_partition/occlusion"/>
</dbReference>
<dbReference type="InterPro" id="IPR003115">
    <property type="entry name" value="ParB_N"/>
</dbReference>
<name>A0ABS4TLS6_9PSEU</name>
<reference evidence="2 3" key="1">
    <citation type="submission" date="2021-03" db="EMBL/GenBank/DDBJ databases">
        <title>Sequencing the genomes of 1000 actinobacteria strains.</title>
        <authorList>
            <person name="Klenk H.-P."/>
        </authorList>
    </citation>
    <scope>NUCLEOTIDE SEQUENCE [LARGE SCALE GENOMIC DNA]</scope>
    <source>
        <strain evidence="2 3">DSM 46670</strain>
    </source>
</reference>
<proteinExistence type="predicted"/>
<feature type="domain" description="ParB-like N-terminal" evidence="1">
    <location>
        <begin position="10"/>
        <end position="93"/>
    </location>
</feature>
<comment type="caution">
    <text evidence="2">The sequence shown here is derived from an EMBL/GenBank/DDBJ whole genome shotgun (WGS) entry which is preliminary data.</text>
</comment>
<dbReference type="Gene3D" id="3.90.1530.10">
    <property type="entry name" value="Conserved hypothetical protein from pyrococcus furiosus pfu- 392566-001, ParB domain"/>
    <property type="match status" value="1"/>
</dbReference>
<dbReference type="PANTHER" id="PTHR33375">
    <property type="entry name" value="CHROMOSOME-PARTITIONING PROTEIN PARB-RELATED"/>
    <property type="match status" value="1"/>
</dbReference>
<protein>
    <submittedName>
        <fullName evidence="2">ParB-like chromosome segregation protein Spo0J</fullName>
    </submittedName>
</protein>
<evidence type="ECO:0000259" key="1">
    <source>
        <dbReference type="SMART" id="SM00470"/>
    </source>
</evidence>
<dbReference type="Proteomes" id="UP001519332">
    <property type="component" value="Unassembled WGS sequence"/>
</dbReference>
<dbReference type="EMBL" id="JAGINW010000001">
    <property type="protein sequence ID" value="MBP2325350.1"/>
    <property type="molecule type" value="Genomic_DNA"/>
</dbReference>
<gene>
    <name evidence="2" type="ORF">JOF56_005735</name>
</gene>